<keyword evidence="8" id="KW-0902">Two-component regulatory system</keyword>
<keyword evidence="7" id="KW-0067">ATP-binding</keyword>
<dbReference type="SUPFAM" id="SSF55785">
    <property type="entry name" value="PYP-like sensor domain (PAS domain)"/>
    <property type="match status" value="2"/>
</dbReference>
<dbReference type="CDD" id="cd00075">
    <property type="entry name" value="HATPase"/>
    <property type="match status" value="1"/>
</dbReference>
<feature type="domain" description="PAS" evidence="10">
    <location>
        <begin position="47"/>
        <end position="79"/>
    </location>
</feature>
<keyword evidence="13" id="KW-1185">Reference proteome</keyword>
<dbReference type="Gene3D" id="1.10.287.130">
    <property type="match status" value="1"/>
</dbReference>
<sequence length="488" mass="55974">MSLEEENKKLKNELEKQKRKNLALEKFFQYSLDVFIVYSIDGLVMPNQSLSRILGYSQDEIMNWTNQYVLENIIHPNDRLKTLEAGKLLTSGSSFENLENRYLCKNGEYRWFSWTGTSDNTNQFRLTVGRDITEQKNITKELRSSEERFTKVFQYSPIMMAIRSQKDGRLLEVNKSWCNHVNVIREEAIGNSPIELGLVVDWETHDEIFGDSKKQLTSRSCTYKTKLGDIRQALVSTEEILFNNEPSILVSFIDVTEKIKMDREIARLDRLNLIGQMAGGIGHEIRNPMMTVRGFLQILQMKEKYSDEREYFDLMISELDRANEIIKEFLSLSKTKQLEMKASNLNNIIAELYPLMQASAFNENKQILFHPSHITIDIMCSEKDIKQLILNLVKNALEASPINSCVEIITEVDKGYFRLIVKDYGPGIPQEILSSIGLPFFTTKESGTGLGLAICNSIVQRHGAKMEIESSDKGTTFIVHFPQPNCTA</sequence>
<protein>
    <recommendedName>
        <fullName evidence="2">histidine kinase</fullName>
        <ecNumber evidence="2">2.7.13.3</ecNumber>
    </recommendedName>
</protein>
<dbReference type="EC" id="2.7.13.3" evidence="2"/>
<dbReference type="Pfam" id="PF02518">
    <property type="entry name" value="HATPase_c"/>
    <property type="match status" value="1"/>
</dbReference>
<dbReference type="PANTHER" id="PTHR43065:SF46">
    <property type="entry name" value="C4-DICARBOXYLATE TRANSPORT SENSOR PROTEIN DCTB"/>
    <property type="match status" value="1"/>
</dbReference>
<dbReference type="InterPro" id="IPR036097">
    <property type="entry name" value="HisK_dim/P_sf"/>
</dbReference>
<reference evidence="12 13" key="1">
    <citation type="submission" date="2019-11" db="EMBL/GenBank/DDBJ databases">
        <title>Whole-genome sequence of a the green, strictly anaerobic photosynthetic bacterium Heliobacillus mobilis DSM 6151.</title>
        <authorList>
            <person name="Kyndt J.A."/>
            <person name="Meyer T.E."/>
        </authorList>
    </citation>
    <scope>NUCLEOTIDE SEQUENCE [LARGE SCALE GENOMIC DNA]</scope>
    <source>
        <strain evidence="12 13">DSM 6151</strain>
    </source>
</reference>
<evidence type="ECO:0000313" key="12">
    <source>
        <dbReference type="EMBL" id="MTV49800.1"/>
    </source>
</evidence>
<organism evidence="12 13">
    <name type="scientific">Heliobacterium mobile</name>
    <name type="common">Heliobacillus mobilis</name>
    <dbReference type="NCBI Taxonomy" id="28064"/>
    <lineage>
        <taxon>Bacteria</taxon>
        <taxon>Bacillati</taxon>
        <taxon>Bacillota</taxon>
        <taxon>Clostridia</taxon>
        <taxon>Eubacteriales</taxon>
        <taxon>Heliobacteriaceae</taxon>
        <taxon>Heliobacterium</taxon>
    </lineage>
</organism>
<dbReference type="SUPFAM" id="SSF47384">
    <property type="entry name" value="Homodimeric domain of signal transducing histidine kinase"/>
    <property type="match status" value="1"/>
</dbReference>
<evidence type="ECO:0000259" key="9">
    <source>
        <dbReference type="PROSITE" id="PS50109"/>
    </source>
</evidence>
<dbReference type="PROSITE" id="PS50109">
    <property type="entry name" value="HIS_KIN"/>
    <property type="match status" value="1"/>
</dbReference>
<dbReference type="EMBL" id="WNKU01000015">
    <property type="protein sequence ID" value="MTV49800.1"/>
    <property type="molecule type" value="Genomic_DNA"/>
</dbReference>
<dbReference type="GO" id="GO:0000155">
    <property type="term" value="F:phosphorelay sensor kinase activity"/>
    <property type="evidence" value="ECO:0007669"/>
    <property type="project" value="InterPro"/>
</dbReference>
<dbReference type="SMART" id="SM00091">
    <property type="entry name" value="PAS"/>
    <property type="match status" value="2"/>
</dbReference>
<evidence type="ECO:0000256" key="7">
    <source>
        <dbReference type="ARBA" id="ARBA00022840"/>
    </source>
</evidence>
<dbReference type="InterPro" id="IPR000014">
    <property type="entry name" value="PAS"/>
</dbReference>
<evidence type="ECO:0000256" key="4">
    <source>
        <dbReference type="ARBA" id="ARBA00022679"/>
    </source>
</evidence>
<proteinExistence type="predicted"/>
<dbReference type="NCBIfam" id="TIGR00229">
    <property type="entry name" value="sensory_box"/>
    <property type="match status" value="2"/>
</dbReference>
<evidence type="ECO:0000256" key="1">
    <source>
        <dbReference type="ARBA" id="ARBA00000085"/>
    </source>
</evidence>
<keyword evidence="5" id="KW-0547">Nucleotide-binding</keyword>
<evidence type="ECO:0000259" key="10">
    <source>
        <dbReference type="PROSITE" id="PS50112"/>
    </source>
</evidence>
<dbReference type="PROSITE" id="PS50113">
    <property type="entry name" value="PAC"/>
    <property type="match status" value="1"/>
</dbReference>
<feature type="domain" description="PAC" evidence="11">
    <location>
        <begin position="96"/>
        <end position="144"/>
    </location>
</feature>
<dbReference type="InterPro" id="IPR001610">
    <property type="entry name" value="PAC"/>
</dbReference>
<evidence type="ECO:0000256" key="8">
    <source>
        <dbReference type="ARBA" id="ARBA00023012"/>
    </source>
</evidence>
<dbReference type="InterPro" id="IPR036890">
    <property type="entry name" value="HATPase_C_sf"/>
</dbReference>
<dbReference type="PRINTS" id="PR00344">
    <property type="entry name" value="BCTRLSENSOR"/>
</dbReference>
<accession>A0A6I3SLI8</accession>
<dbReference type="SMART" id="SM00086">
    <property type="entry name" value="PAC"/>
    <property type="match status" value="2"/>
</dbReference>
<comment type="caution">
    <text evidence="12">The sequence shown here is derived from an EMBL/GenBank/DDBJ whole genome shotgun (WGS) entry which is preliminary data.</text>
</comment>
<dbReference type="PANTHER" id="PTHR43065">
    <property type="entry name" value="SENSOR HISTIDINE KINASE"/>
    <property type="match status" value="1"/>
</dbReference>
<dbReference type="InterPro" id="IPR004358">
    <property type="entry name" value="Sig_transdc_His_kin-like_C"/>
</dbReference>
<dbReference type="AlphaFoldDB" id="A0A6I3SLI8"/>
<evidence type="ECO:0000313" key="13">
    <source>
        <dbReference type="Proteomes" id="UP000430670"/>
    </source>
</evidence>
<evidence type="ECO:0000256" key="3">
    <source>
        <dbReference type="ARBA" id="ARBA00022553"/>
    </source>
</evidence>
<dbReference type="OrthoDB" id="9784397at2"/>
<comment type="catalytic activity">
    <reaction evidence="1">
        <text>ATP + protein L-histidine = ADP + protein N-phospho-L-histidine.</text>
        <dbReference type="EC" id="2.7.13.3"/>
    </reaction>
</comment>
<dbReference type="CDD" id="cd00082">
    <property type="entry name" value="HisKA"/>
    <property type="match status" value="1"/>
</dbReference>
<keyword evidence="4" id="KW-0808">Transferase</keyword>
<dbReference type="InterPro" id="IPR005467">
    <property type="entry name" value="His_kinase_dom"/>
</dbReference>
<dbReference type="Proteomes" id="UP000430670">
    <property type="component" value="Unassembled WGS sequence"/>
</dbReference>
<dbReference type="InterPro" id="IPR000700">
    <property type="entry name" value="PAS-assoc_C"/>
</dbReference>
<dbReference type="GO" id="GO:0005524">
    <property type="term" value="F:ATP binding"/>
    <property type="evidence" value="ECO:0007669"/>
    <property type="project" value="UniProtKB-KW"/>
</dbReference>
<keyword evidence="6" id="KW-0418">Kinase</keyword>
<dbReference type="PROSITE" id="PS50112">
    <property type="entry name" value="PAS"/>
    <property type="match status" value="1"/>
</dbReference>
<dbReference type="Pfam" id="PF08447">
    <property type="entry name" value="PAS_3"/>
    <property type="match status" value="1"/>
</dbReference>
<evidence type="ECO:0000256" key="5">
    <source>
        <dbReference type="ARBA" id="ARBA00022741"/>
    </source>
</evidence>
<evidence type="ECO:0000259" key="11">
    <source>
        <dbReference type="PROSITE" id="PS50113"/>
    </source>
</evidence>
<keyword evidence="3" id="KW-0597">Phosphoprotein</keyword>
<feature type="domain" description="Histidine kinase" evidence="9">
    <location>
        <begin position="280"/>
        <end position="485"/>
    </location>
</feature>
<dbReference type="InterPro" id="IPR003594">
    <property type="entry name" value="HATPase_dom"/>
</dbReference>
<dbReference type="CDD" id="cd00130">
    <property type="entry name" value="PAS"/>
    <property type="match status" value="1"/>
</dbReference>
<dbReference type="InterPro" id="IPR013655">
    <property type="entry name" value="PAS_fold_3"/>
</dbReference>
<dbReference type="RefSeq" id="WP_155476896.1">
    <property type="nucleotide sequence ID" value="NZ_WNKU01000015.1"/>
</dbReference>
<name>A0A6I3SLI8_HELMO</name>
<evidence type="ECO:0000256" key="6">
    <source>
        <dbReference type="ARBA" id="ARBA00022777"/>
    </source>
</evidence>
<dbReference type="Gene3D" id="3.30.565.10">
    <property type="entry name" value="Histidine kinase-like ATPase, C-terminal domain"/>
    <property type="match status" value="1"/>
</dbReference>
<dbReference type="SMART" id="SM00388">
    <property type="entry name" value="HisKA"/>
    <property type="match status" value="1"/>
</dbReference>
<dbReference type="SUPFAM" id="SSF55874">
    <property type="entry name" value="ATPase domain of HSP90 chaperone/DNA topoisomerase II/histidine kinase"/>
    <property type="match status" value="1"/>
</dbReference>
<dbReference type="InterPro" id="IPR003661">
    <property type="entry name" value="HisK_dim/P_dom"/>
</dbReference>
<dbReference type="Pfam" id="PF00512">
    <property type="entry name" value="HisKA"/>
    <property type="match status" value="1"/>
</dbReference>
<dbReference type="Gene3D" id="3.30.450.20">
    <property type="entry name" value="PAS domain"/>
    <property type="match status" value="2"/>
</dbReference>
<dbReference type="SMART" id="SM00387">
    <property type="entry name" value="HATPase_c"/>
    <property type="match status" value="1"/>
</dbReference>
<dbReference type="InterPro" id="IPR035965">
    <property type="entry name" value="PAS-like_dom_sf"/>
</dbReference>
<gene>
    <name evidence="12" type="ORF">GJ688_12540</name>
</gene>
<evidence type="ECO:0000256" key="2">
    <source>
        <dbReference type="ARBA" id="ARBA00012438"/>
    </source>
</evidence>